<dbReference type="GO" id="GO:0005886">
    <property type="term" value="C:plasma membrane"/>
    <property type="evidence" value="ECO:0007669"/>
    <property type="project" value="UniProtKB-SubCell"/>
</dbReference>
<reference evidence="8 9" key="1">
    <citation type="submission" date="2020-03" db="EMBL/GenBank/DDBJ databases">
        <title>Whole genome shotgun sequence of Phytohabitans rumicis NBRC 108638.</title>
        <authorList>
            <person name="Komaki H."/>
            <person name="Tamura T."/>
        </authorList>
    </citation>
    <scope>NUCLEOTIDE SEQUENCE [LARGE SCALE GENOMIC DNA]</scope>
    <source>
        <strain evidence="8 9">NBRC 108638</strain>
    </source>
</reference>
<comment type="subcellular location">
    <subcellularLocation>
        <location evidence="1">Cell membrane</location>
        <topology evidence="1">Multi-pass membrane protein</topology>
    </subcellularLocation>
</comment>
<dbReference type="Pfam" id="PF04226">
    <property type="entry name" value="Transgly_assoc"/>
    <property type="match status" value="1"/>
</dbReference>
<keyword evidence="6 7" id="KW-0472">Membrane</keyword>
<sequence length="90" mass="9371">MGVIAWIVLGAVAGLIAENLTGKKTGLLLATIIGIAGALLGGFVAKELFGVKTLDTFFNLSTWVTAIIGAVVLFLLFGAVRGRGRRSRRA</sequence>
<evidence type="ECO:0000256" key="4">
    <source>
        <dbReference type="ARBA" id="ARBA00022692"/>
    </source>
</evidence>
<proteinExistence type="inferred from homology"/>
<accession>A0A6V8LIK5</accession>
<dbReference type="InterPro" id="IPR007341">
    <property type="entry name" value="Transgly_assoc"/>
</dbReference>
<evidence type="ECO:0000256" key="5">
    <source>
        <dbReference type="ARBA" id="ARBA00022989"/>
    </source>
</evidence>
<dbReference type="PANTHER" id="PTHR33884:SF3">
    <property type="entry name" value="UPF0410 PROTEIN YMGE"/>
    <property type="match status" value="1"/>
</dbReference>
<evidence type="ECO:0000313" key="8">
    <source>
        <dbReference type="EMBL" id="GFJ96024.1"/>
    </source>
</evidence>
<evidence type="ECO:0000256" key="6">
    <source>
        <dbReference type="ARBA" id="ARBA00023136"/>
    </source>
</evidence>
<organism evidence="8 9">
    <name type="scientific">Phytohabitans rumicis</name>
    <dbReference type="NCBI Taxonomy" id="1076125"/>
    <lineage>
        <taxon>Bacteria</taxon>
        <taxon>Bacillati</taxon>
        <taxon>Actinomycetota</taxon>
        <taxon>Actinomycetes</taxon>
        <taxon>Micromonosporales</taxon>
        <taxon>Micromonosporaceae</taxon>
    </lineage>
</organism>
<dbReference type="PANTHER" id="PTHR33884">
    <property type="entry name" value="UPF0410 PROTEIN YMGE"/>
    <property type="match status" value="1"/>
</dbReference>
<protein>
    <submittedName>
        <fullName evidence="8">Membrane protein</fullName>
    </submittedName>
</protein>
<evidence type="ECO:0000256" key="1">
    <source>
        <dbReference type="ARBA" id="ARBA00004651"/>
    </source>
</evidence>
<keyword evidence="5 7" id="KW-1133">Transmembrane helix</keyword>
<evidence type="ECO:0000256" key="3">
    <source>
        <dbReference type="ARBA" id="ARBA00022475"/>
    </source>
</evidence>
<dbReference type="EMBL" id="BLPG01000002">
    <property type="protein sequence ID" value="GFJ96024.1"/>
    <property type="molecule type" value="Genomic_DNA"/>
</dbReference>
<dbReference type="Proteomes" id="UP000482960">
    <property type="component" value="Unassembled WGS sequence"/>
</dbReference>
<keyword evidence="4 7" id="KW-0812">Transmembrane</keyword>
<name>A0A6V8LIK5_9ACTN</name>
<evidence type="ECO:0000256" key="2">
    <source>
        <dbReference type="ARBA" id="ARBA00011006"/>
    </source>
</evidence>
<keyword evidence="9" id="KW-1185">Reference proteome</keyword>
<dbReference type="AlphaFoldDB" id="A0A6V8LIK5"/>
<feature type="transmembrane region" description="Helical" evidence="7">
    <location>
        <begin position="57"/>
        <end position="80"/>
    </location>
</feature>
<gene>
    <name evidence="8" type="ORF">Prum_096660</name>
</gene>
<comment type="similarity">
    <text evidence="2">Belongs to the UPF0410 family.</text>
</comment>
<dbReference type="RefSeq" id="WP_173085483.1">
    <property type="nucleotide sequence ID" value="NZ_BAABJB010000050.1"/>
</dbReference>
<feature type="transmembrane region" description="Helical" evidence="7">
    <location>
        <begin position="27"/>
        <end position="45"/>
    </location>
</feature>
<reference evidence="8 9" key="2">
    <citation type="submission" date="2020-03" db="EMBL/GenBank/DDBJ databases">
        <authorList>
            <person name="Ichikawa N."/>
            <person name="Kimura A."/>
            <person name="Kitahashi Y."/>
            <person name="Uohara A."/>
        </authorList>
    </citation>
    <scope>NUCLEOTIDE SEQUENCE [LARGE SCALE GENOMIC DNA]</scope>
    <source>
        <strain evidence="8 9">NBRC 108638</strain>
    </source>
</reference>
<evidence type="ECO:0000313" key="9">
    <source>
        <dbReference type="Proteomes" id="UP000482960"/>
    </source>
</evidence>
<evidence type="ECO:0000256" key="7">
    <source>
        <dbReference type="SAM" id="Phobius"/>
    </source>
</evidence>
<comment type="caution">
    <text evidence="8">The sequence shown here is derived from an EMBL/GenBank/DDBJ whole genome shotgun (WGS) entry which is preliminary data.</text>
</comment>
<keyword evidence="3" id="KW-1003">Cell membrane</keyword>